<feature type="compositionally biased region" description="Low complexity" evidence="1">
    <location>
        <begin position="668"/>
        <end position="681"/>
    </location>
</feature>
<feature type="compositionally biased region" description="Polar residues" evidence="1">
    <location>
        <begin position="682"/>
        <end position="691"/>
    </location>
</feature>
<evidence type="ECO:0000313" key="2">
    <source>
        <dbReference type="EMBL" id="GLC60011.1"/>
    </source>
</evidence>
<dbReference type="Proteomes" id="UP001165080">
    <property type="component" value="Unassembled WGS sequence"/>
</dbReference>
<keyword evidence="3" id="KW-1185">Reference proteome</keyword>
<evidence type="ECO:0000256" key="1">
    <source>
        <dbReference type="SAM" id="MobiDB-lite"/>
    </source>
</evidence>
<gene>
    <name evidence="2" type="primary">PLEST005712</name>
    <name evidence="2" type="ORF">PLESTB_001563500</name>
</gene>
<feature type="compositionally biased region" description="Low complexity" evidence="1">
    <location>
        <begin position="1144"/>
        <end position="1163"/>
    </location>
</feature>
<proteinExistence type="predicted"/>
<organism evidence="2 3">
    <name type="scientific">Pleodorina starrii</name>
    <dbReference type="NCBI Taxonomy" id="330485"/>
    <lineage>
        <taxon>Eukaryota</taxon>
        <taxon>Viridiplantae</taxon>
        <taxon>Chlorophyta</taxon>
        <taxon>core chlorophytes</taxon>
        <taxon>Chlorophyceae</taxon>
        <taxon>CS clade</taxon>
        <taxon>Chlamydomonadales</taxon>
        <taxon>Volvocaceae</taxon>
        <taxon>Pleodorina</taxon>
    </lineage>
</organism>
<evidence type="ECO:0000313" key="3">
    <source>
        <dbReference type="Proteomes" id="UP001165080"/>
    </source>
</evidence>
<reference evidence="2 3" key="1">
    <citation type="journal article" date="2023" name="Commun. Biol.">
        <title>Reorganization of the ancestral sex-determining regions during the evolution of trioecy in Pleodorina starrii.</title>
        <authorList>
            <person name="Takahashi K."/>
            <person name="Suzuki S."/>
            <person name="Kawai-Toyooka H."/>
            <person name="Yamamoto K."/>
            <person name="Hamaji T."/>
            <person name="Ootsuki R."/>
            <person name="Yamaguchi H."/>
            <person name="Kawachi M."/>
            <person name="Higashiyama T."/>
            <person name="Nozaki H."/>
        </authorList>
    </citation>
    <scope>NUCLEOTIDE SEQUENCE [LARGE SCALE GENOMIC DNA]</scope>
    <source>
        <strain evidence="2 3">NIES-4479</strain>
    </source>
</reference>
<feature type="region of interest" description="Disordered" evidence="1">
    <location>
        <begin position="658"/>
        <end position="691"/>
    </location>
</feature>
<comment type="caution">
    <text evidence="2">The sequence shown here is derived from an EMBL/GenBank/DDBJ whole genome shotgun (WGS) entry which is preliminary data.</text>
</comment>
<dbReference type="EMBL" id="BRXU01000031">
    <property type="protein sequence ID" value="GLC60011.1"/>
    <property type="molecule type" value="Genomic_DNA"/>
</dbReference>
<name>A0A9W6BWT9_9CHLO</name>
<accession>A0A9W6BWT9</accession>
<protein>
    <submittedName>
        <fullName evidence="2">Uncharacterized protein</fullName>
    </submittedName>
</protein>
<sequence length="1349" mass="142548">MWQTLAKLADAELESNAEAARRSYDRLAMATWELQKHVEELLCEYPGAAAAEPVNTSAEEAMGKEGEAMGHAARLLDSLCSQPAQSDVMSAPGAIYTPKGDARQRAPTDAGASVLEGASALKAFLSADVPSMLWDAAASTETDPGGRLRPLPHATGRALVSGQRMTPKLLRVRVDTTAVETDSQCTLQKQSDELGAWAVSALRGLHPDVSLEDVHGALLRDAVQPGALPPREDAAWFRLYGNNDVVARSRQLLAGVFHTSRSSQEAWGRVTQAFAHGLVQLDKAARLLLGPQDSEVIGTRTFDVTPESCSSYIKDLQDKMDELLGELLRESLEDGGSPRAGRSRGLSDKDVAAYRLGITPRTYLQVVGQKLLHHAALQVPCMAELPEQIPDWTLRILYGRPFAEAVRLALQHGVASINEALGPDGEGPGKKVRGARLAQSLLLSSSAHRDVNPKKAEPRPQQHRRVECAEKPMARFRLSGGAAGIGGQRILAGEQACAGGAGTSAEAVAAKVDACQRALTRARSAVELLMDIKRDVKGFEEGFAALLSGRTRSPLRRVLSEEPAQQPPAAVPPRTGVAYLSVIREEVARAVHELAPTLRTFLYGSITSAVQACLAGDDLQQSPHLPVPVSADTWPSLAAEFQRVSELGGPHAAWQVQPGEATTRGRIPSLPSSSQSSGSGSATTHGSVVTATARSGGDASAFIRRSGREHADWRLEDDRNAPPAVDALSHRVLELVSWLSGCLQQLPEPLQPVLFEAVLECLALLMDRLSLVCASLRDLPGGGGGMGGGGGGDPLPLVFLCHSAACCVRRRLEALRPAERLLGAAVAEAMAADAAATRQAHDGSQEVDLVRRHGEALVQADELVTSIHQHSVLFYMQAVYDVVLSSMDRTDWCAFRPEVARGQAAGPAVRVWHSMMLRLMRAAATHASPHAAEWIVGQVVLESASCMVQRYLRLCPTVQMLREFVGDAVHLTASMFLLTQPIPVIARLRHGFGSCPTGHGAGQEPQRRLDSATDGAKTDVLWLRVPFPMARVLAEAARELLTRAALLHLPGSALEDVARKAGLLSTGNTGAAMDAGAPKPTAAEPKPAAAAAQTAITGVKTAITGTSANGGTRLAPLPAIRTQRSAAQAEDLSARVAVLPRGSSAEAGASAGASPTTTVTSAGRGLSRSTAGDDTAAEPAGARSPDGPGSATVSARPADDPWVGSGPLAFGSGEASSVAATDEERLQLWTSWLPDVVVRVLRDPTEAIQLGDIGVGLSGQQVLIPLGDRMADAATEAEPDRQQQGRMWRACLQTLAQRASEEQVVLALARRQELHAAVGTEPPGNAESRRAVRGVARHLGLLSAEPEDD</sequence>
<feature type="region of interest" description="Disordered" evidence="1">
    <location>
        <begin position="1144"/>
        <end position="1216"/>
    </location>
</feature>